<sequence>MAILVPAGFIVARWRGRAIMQRRRAERLAHLRLDLAMDIDRFDPTAFEYAVRDLMIRDGFDAERVGGAGDRAADVIGRGADGRVIVVQCKHTRTKAKVGAEVIYQVNGTAEHAHGADDAIVVTNGSFTSSAMSYAAKAGIHLMDRDGLRAWAQEGVALHELLRMRLSGGRWRRQPGRLRRHRRRGAGVTGAASSRIRHERRSSGIDEHRPNV</sequence>
<name>A0A4R4MC13_9ACTN</name>
<dbReference type="EMBL" id="SMJZ01000412">
    <property type="protein sequence ID" value="TDB93014.1"/>
    <property type="molecule type" value="Genomic_DNA"/>
</dbReference>
<feature type="compositionally biased region" description="Basic residues" evidence="1">
    <location>
        <begin position="174"/>
        <end position="185"/>
    </location>
</feature>
<keyword evidence="4" id="KW-1185">Reference proteome</keyword>
<dbReference type="InterPro" id="IPR011856">
    <property type="entry name" value="tRNA_endonuc-like_dom_sf"/>
</dbReference>
<gene>
    <name evidence="3" type="ORF">E1267_43600</name>
</gene>
<dbReference type="Pfam" id="PF04471">
    <property type="entry name" value="Mrr_cat"/>
    <property type="match status" value="1"/>
</dbReference>
<dbReference type="InterPro" id="IPR052906">
    <property type="entry name" value="Type_IV_Methyl-Rstrct_Enzyme"/>
</dbReference>
<keyword evidence="3" id="KW-0255">Endonuclease</keyword>
<feature type="region of interest" description="Disordered" evidence="1">
    <location>
        <begin position="174"/>
        <end position="212"/>
    </location>
</feature>
<dbReference type="SUPFAM" id="SSF52980">
    <property type="entry name" value="Restriction endonuclease-like"/>
    <property type="match status" value="1"/>
</dbReference>
<dbReference type="OrthoDB" id="5181666at2"/>
<evidence type="ECO:0000259" key="2">
    <source>
        <dbReference type="Pfam" id="PF04471"/>
    </source>
</evidence>
<dbReference type="Proteomes" id="UP000295157">
    <property type="component" value="Unassembled WGS sequence"/>
</dbReference>
<evidence type="ECO:0000256" key="1">
    <source>
        <dbReference type="SAM" id="MobiDB-lite"/>
    </source>
</evidence>
<keyword evidence="3" id="KW-0378">Hydrolase</keyword>
<dbReference type="InterPro" id="IPR011335">
    <property type="entry name" value="Restrct_endonuc-II-like"/>
</dbReference>
<dbReference type="InterPro" id="IPR007560">
    <property type="entry name" value="Restrct_endonuc_IV_Mrr"/>
</dbReference>
<keyword evidence="3" id="KW-0540">Nuclease</keyword>
<dbReference type="Gene3D" id="3.40.1350.10">
    <property type="match status" value="1"/>
</dbReference>
<dbReference type="GO" id="GO:0003677">
    <property type="term" value="F:DNA binding"/>
    <property type="evidence" value="ECO:0007669"/>
    <property type="project" value="InterPro"/>
</dbReference>
<dbReference type="AlphaFoldDB" id="A0A4R4MC13"/>
<dbReference type="GO" id="GO:0009307">
    <property type="term" value="P:DNA restriction-modification system"/>
    <property type="evidence" value="ECO:0007669"/>
    <property type="project" value="InterPro"/>
</dbReference>
<dbReference type="PANTHER" id="PTHR30015:SF6">
    <property type="entry name" value="SLL1429 PROTEIN"/>
    <property type="match status" value="1"/>
</dbReference>
<proteinExistence type="predicted"/>
<dbReference type="PANTHER" id="PTHR30015">
    <property type="entry name" value="MRR RESTRICTION SYSTEM PROTEIN"/>
    <property type="match status" value="1"/>
</dbReference>
<reference evidence="3 4" key="1">
    <citation type="submission" date="2019-02" db="EMBL/GenBank/DDBJ databases">
        <title>Draft genome sequences of novel Actinobacteria.</title>
        <authorList>
            <person name="Sahin N."/>
            <person name="Ay H."/>
            <person name="Saygin H."/>
        </authorList>
    </citation>
    <scope>NUCLEOTIDE SEQUENCE [LARGE SCALE GENOMIC DNA]</scope>
    <source>
        <strain evidence="3 4">KC201</strain>
    </source>
</reference>
<evidence type="ECO:0000313" key="4">
    <source>
        <dbReference type="Proteomes" id="UP000295157"/>
    </source>
</evidence>
<protein>
    <submittedName>
        <fullName evidence="3">Restriction endonuclease</fullName>
    </submittedName>
</protein>
<comment type="caution">
    <text evidence="3">The sequence shown here is derived from an EMBL/GenBank/DDBJ whole genome shotgun (WGS) entry which is preliminary data.</text>
</comment>
<dbReference type="GO" id="GO:0015666">
    <property type="term" value="F:restriction endodeoxyribonuclease activity"/>
    <property type="evidence" value="ECO:0007669"/>
    <property type="project" value="TreeGrafter"/>
</dbReference>
<accession>A0A4R4MC13</accession>
<evidence type="ECO:0000313" key="3">
    <source>
        <dbReference type="EMBL" id="TDB93014.1"/>
    </source>
</evidence>
<organism evidence="3 4">
    <name type="scientific">Nonomuraea longispora</name>
    <dbReference type="NCBI Taxonomy" id="1848320"/>
    <lineage>
        <taxon>Bacteria</taxon>
        <taxon>Bacillati</taxon>
        <taxon>Actinomycetota</taxon>
        <taxon>Actinomycetes</taxon>
        <taxon>Streptosporangiales</taxon>
        <taxon>Streptosporangiaceae</taxon>
        <taxon>Nonomuraea</taxon>
    </lineage>
</organism>
<feature type="domain" description="Restriction endonuclease type IV Mrr" evidence="2">
    <location>
        <begin position="39"/>
        <end position="151"/>
    </location>
</feature>
<feature type="compositionally biased region" description="Basic and acidic residues" evidence="1">
    <location>
        <begin position="201"/>
        <end position="212"/>
    </location>
</feature>